<evidence type="ECO:0000313" key="2">
    <source>
        <dbReference type="Proteomes" id="UP000023152"/>
    </source>
</evidence>
<protein>
    <recommendedName>
        <fullName evidence="3">Protein-tyrosine sulfotransferase</fullName>
    </recommendedName>
</protein>
<reference evidence="1 2" key="1">
    <citation type="journal article" date="2013" name="Curr. Biol.">
        <title>The Genome of the Foraminiferan Reticulomyxa filosa.</title>
        <authorList>
            <person name="Glockner G."/>
            <person name="Hulsmann N."/>
            <person name="Schleicher M."/>
            <person name="Noegel A.A."/>
            <person name="Eichinger L."/>
            <person name="Gallinger C."/>
            <person name="Pawlowski J."/>
            <person name="Sierra R."/>
            <person name="Euteneuer U."/>
            <person name="Pillet L."/>
            <person name="Moustafa A."/>
            <person name="Platzer M."/>
            <person name="Groth M."/>
            <person name="Szafranski K."/>
            <person name="Schliwa M."/>
        </authorList>
    </citation>
    <scope>NUCLEOTIDE SEQUENCE [LARGE SCALE GENOMIC DNA]</scope>
</reference>
<dbReference type="Proteomes" id="UP000023152">
    <property type="component" value="Unassembled WGS sequence"/>
</dbReference>
<proteinExistence type="predicted"/>
<accession>X6N2F7</accession>
<dbReference type="EMBL" id="ASPP01013182">
    <property type="protein sequence ID" value="ETO19899.1"/>
    <property type="molecule type" value="Genomic_DNA"/>
</dbReference>
<keyword evidence="2" id="KW-1185">Reference proteome</keyword>
<feature type="non-terminal residue" evidence="1">
    <location>
        <position position="194"/>
    </location>
</feature>
<evidence type="ECO:0008006" key="3">
    <source>
        <dbReference type="Google" id="ProtNLM"/>
    </source>
</evidence>
<sequence length="194" mass="22590">MCTFAQIDFDLRSLSICPQMNFLHVSLCNFFFVCIITHCTYKEKDVLLMKYIDKIEENTFAEAPKVTWKPTEMIAVARKKKDDDMDEKEFSVKYGACRHEAFRNSLISSNFYRRINNAFYWIELNIINQGEAVLAKAITIDRPIFVIGDYRSGTSVLERLIAHHPYICHFTFNQAFCWKAPQLWNGFGVSTLVS</sequence>
<dbReference type="InterPro" id="IPR027417">
    <property type="entry name" value="P-loop_NTPase"/>
</dbReference>
<comment type="caution">
    <text evidence="1">The sequence shown here is derived from an EMBL/GenBank/DDBJ whole genome shotgun (WGS) entry which is preliminary data.</text>
</comment>
<dbReference type="AlphaFoldDB" id="X6N2F7"/>
<name>X6N2F7_RETFI</name>
<gene>
    <name evidence="1" type="ORF">RFI_17320</name>
</gene>
<dbReference type="SUPFAM" id="SSF52540">
    <property type="entry name" value="P-loop containing nucleoside triphosphate hydrolases"/>
    <property type="match status" value="1"/>
</dbReference>
<organism evidence="1 2">
    <name type="scientific">Reticulomyxa filosa</name>
    <dbReference type="NCBI Taxonomy" id="46433"/>
    <lineage>
        <taxon>Eukaryota</taxon>
        <taxon>Sar</taxon>
        <taxon>Rhizaria</taxon>
        <taxon>Retaria</taxon>
        <taxon>Foraminifera</taxon>
        <taxon>Monothalamids</taxon>
        <taxon>Reticulomyxidae</taxon>
        <taxon>Reticulomyxa</taxon>
    </lineage>
</organism>
<dbReference type="Gene3D" id="3.40.50.300">
    <property type="entry name" value="P-loop containing nucleotide triphosphate hydrolases"/>
    <property type="match status" value="1"/>
</dbReference>
<evidence type="ECO:0000313" key="1">
    <source>
        <dbReference type="EMBL" id="ETO19899.1"/>
    </source>
</evidence>